<organism evidence="2 3">
    <name type="scientific">Desulfosporosinus orientis (strain ATCC 19365 / DSM 765 / NCIMB 8382 / VKM B-1628 / Singapore I)</name>
    <name type="common">Desulfotomaculum orientis</name>
    <dbReference type="NCBI Taxonomy" id="768706"/>
    <lineage>
        <taxon>Bacteria</taxon>
        <taxon>Bacillati</taxon>
        <taxon>Bacillota</taxon>
        <taxon>Clostridia</taxon>
        <taxon>Eubacteriales</taxon>
        <taxon>Desulfitobacteriaceae</taxon>
        <taxon>Desulfosporosinus</taxon>
    </lineage>
</organism>
<name>G7W5E1_DESOD</name>
<feature type="region of interest" description="Disordered" evidence="1">
    <location>
        <begin position="238"/>
        <end position="263"/>
    </location>
</feature>
<gene>
    <name evidence="2" type="ordered locus">Desor_0679</name>
</gene>
<protein>
    <submittedName>
        <fullName evidence="2">Uncharacterized protein</fullName>
    </submittedName>
</protein>
<sequence>MVPSGFVKIYRDIKDHWIYSDSDHFKAWFEMLSNARYVKEPKTDTYEGILYTLNYGEFIFGRLSWSKRLGISEQKLRTLMRKLQAEGMIKATSRFTKLTIYKIQYYEKYNQQDNQQEKKESEGLRAIGNLQDNQRITSSQPADNHRITTNEESREGEDGKESISALFESLWKLYPKKEGKGSVSKTQKEKLARIGLDEMTRAIERYKLAKEGTDKKYIQNGSTFFNSGFVDYLDANYQEKEDHDNGEPNSNGANSHSKRKPWELISEDDKAFFDQGF</sequence>
<reference evidence="3" key="1">
    <citation type="submission" date="2011-11" db="EMBL/GenBank/DDBJ databases">
        <title>Complete sequence of Desulfosporosinus orientis DSM 765.</title>
        <authorList>
            <person name="Lucas S."/>
            <person name="Han J."/>
            <person name="Lapidus A."/>
            <person name="Cheng J.-F."/>
            <person name="Goodwin L."/>
            <person name="Pitluck S."/>
            <person name="Peters L."/>
            <person name="Ovchinnikova G."/>
            <person name="Teshima H."/>
            <person name="Detter J.C."/>
            <person name="Han C."/>
            <person name="Tapia R."/>
            <person name="Land M."/>
            <person name="Hauser L."/>
            <person name="Kyrpides N."/>
            <person name="Ivanova N."/>
            <person name="Pagani I."/>
            <person name="Pester M."/>
            <person name="Spring S."/>
            <person name="Ollivier B."/>
            <person name="Rattei T."/>
            <person name="Klenk H.-P."/>
            <person name="Wagner M."/>
            <person name="Loy A."/>
            <person name="Woyke T."/>
        </authorList>
    </citation>
    <scope>NUCLEOTIDE SEQUENCE [LARGE SCALE GENOMIC DNA]</scope>
    <source>
        <strain evidence="3">ATCC 19365 / DSM 765 / NCIMB 8382 / VKM B-1628</strain>
    </source>
</reference>
<dbReference type="KEGG" id="dor:Desor_0679"/>
<evidence type="ECO:0000313" key="2">
    <source>
        <dbReference type="EMBL" id="AET66369.1"/>
    </source>
</evidence>
<dbReference type="InterPro" id="IPR036388">
    <property type="entry name" value="WH-like_DNA-bd_sf"/>
</dbReference>
<dbReference type="HOGENOM" id="CLU_1060516_0_0_9"/>
<dbReference type="PATRIC" id="fig|768706.3.peg.648"/>
<dbReference type="Gene3D" id="1.10.10.10">
    <property type="entry name" value="Winged helix-like DNA-binding domain superfamily/Winged helix DNA-binding domain"/>
    <property type="match status" value="1"/>
</dbReference>
<proteinExistence type="predicted"/>
<keyword evidence="3" id="KW-1185">Reference proteome</keyword>
<dbReference type="EMBL" id="CP003108">
    <property type="protein sequence ID" value="AET66369.1"/>
    <property type="molecule type" value="Genomic_DNA"/>
</dbReference>
<feature type="region of interest" description="Disordered" evidence="1">
    <location>
        <begin position="131"/>
        <end position="160"/>
    </location>
</feature>
<feature type="compositionally biased region" description="Basic and acidic residues" evidence="1">
    <location>
        <begin position="143"/>
        <end position="160"/>
    </location>
</feature>
<evidence type="ECO:0000313" key="3">
    <source>
        <dbReference type="Proteomes" id="UP000006346"/>
    </source>
</evidence>
<dbReference type="Proteomes" id="UP000006346">
    <property type="component" value="Chromosome"/>
</dbReference>
<feature type="compositionally biased region" description="Polar residues" evidence="1">
    <location>
        <begin position="131"/>
        <end position="142"/>
    </location>
</feature>
<dbReference type="eggNOG" id="ENOG5030JY8">
    <property type="taxonomic scope" value="Bacteria"/>
</dbReference>
<evidence type="ECO:0000256" key="1">
    <source>
        <dbReference type="SAM" id="MobiDB-lite"/>
    </source>
</evidence>
<reference evidence="2 3" key="2">
    <citation type="journal article" date="2012" name="J. Bacteriol.">
        <title>Complete genome sequences of Desulfosporosinus orientis DSM765T, Desulfosporosinus youngiae DSM17734T, Desulfosporosinus meridiei DSM13257T, and Desulfosporosinus acidiphilus DSM22704T.</title>
        <authorList>
            <person name="Pester M."/>
            <person name="Brambilla E."/>
            <person name="Alazard D."/>
            <person name="Rattei T."/>
            <person name="Weinmaier T."/>
            <person name="Han J."/>
            <person name="Lucas S."/>
            <person name="Lapidus A."/>
            <person name="Cheng J.F."/>
            <person name="Goodwin L."/>
            <person name="Pitluck S."/>
            <person name="Peters L."/>
            <person name="Ovchinnikova G."/>
            <person name="Teshima H."/>
            <person name="Detter J.C."/>
            <person name="Han C.S."/>
            <person name="Tapia R."/>
            <person name="Land M.L."/>
            <person name="Hauser L."/>
            <person name="Kyrpides N.C."/>
            <person name="Ivanova N.N."/>
            <person name="Pagani I."/>
            <person name="Huntmann M."/>
            <person name="Wei C.L."/>
            <person name="Davenport K.W."/>
            <person name="Daligault H."/>
            <person name="Chain P.S."/>
            <person name="Chen A."/>
            <person name="Mavromatis K."/>
            <person name="Markowitz V."/>
            <person name="Szeto E."/>
            <person name="Mikhailova N."/>
            <person name="Pati A."/>
            <person name="Wagner M."/>
            <person name="Woyke T."/>
            <person name="Ollivier B."/>
            <person name="Klenk H.P."/>
            <person name="Spring S."/>
            <person name="Loy A."/>
        </authorList>
    </citation>
    <scope>NUCLEOTIDE SEQUENCE [LARGE SCALE GENOMIC DNA]</scope>
    <source>
        <strain evidence="3">ATCC 19365 / DSM 765 / NCIMB 8382 / VKM B-1628</strain>
    </source>
</reference>
<accession>G7W5E1</accession>
<dbReference type="AlphaFoldDB" id="G7W5E1"/>
<dbReference type="STRING" id="768706.Desor_0679"/>